<reference evidence="12" key="1">
    <citation type="submission" date="2018-06" db="EMBL/GenBank/DDBJ databases">
        <authorList>
            <person name="Zhirakovskaya E."/>
        </authorList>
    </citation>
    <scope>NUCLEOTIDE SEQUENCE</scope>
</reference>
<feature type="transmembrane region" description="Helical" evidence="9">
    <location>
        <begin position="92"/>
        <end position="112"/>
    </location>
</feature>
<evidence type="ECO:0000313" key="12">
    <source>
        <dbReference type="EMBL" id="VAW75836.1"/>
    </source>
</evidence>
<dbReference type="FunFam" id="3.10.580.10:FF:000002">
    <property type="entry name" value="Magnesium/cobalt efflux protein CorC"/>
    <property type="match status" value="1"/>
</dbReference>
<dbReference type="SUPFAM" id="SSF56176">
    <property type="entry name" value="FAD-binding/transporter-associated domain-like"/>
    <property type="match status" value="1"/>
</dbReference>
<accession>A0A3B0Z566</accession>
<dbReference type="InterPro" id="IPR005170">
    <property type="entry name" value="Transptr-assoc_dom"/>
</dbReference>
<dbReference type="Pfam" id="PF00571">
    <property type="entry name" value="CBS"/>
    <property type="match status" value="1"/>
</dbReference>
<protein>
    <submittedName>
        <fullName evidence="12">Membrane protein YfjD</fullName>
    </submittedName>
</protein>
<dbReference type="InterPro" id="IPR000644">
    <property type="entry name" value="CBS_dom"/>
</dbReference>
<dbReference type="InterPro" id="IPR016169">
    <property type="entry name" value="FAD-bd_PCMH_sub2"/>
</dbReference>
<dbReference type="InterPro" id="IPR002550">
    <property type="entry name" value="CNNM"/>
</dbReference>
<keyword evidence="7" id="KW-0129">CBS domain</keyword>
<organism evidence="12">
    <name type="scientific">hydrothermal vent metagenome</name>
    <dbReference type="NCBI Taxonomy" id="652676"/>
    <lineage>
        <taxon>unclassified sequences</taxon>
        <taxon>metagenomes</taxon>
        <taxon>ecological metagenomes</taxon>
    </lineage>
</organism>
<feature type="domain" description="CNNM transmembrane" evidence="11">
    <location>
        <begin position="2"/>
        <end position="198"/>
    </location>
</feature>
<dbReference type="InterPro" id="IPR044751">
    <property type="entry name" value="Ion_transp-like_CBS"/>
</dbReference>
<dbReference type="InterPro" id="IPR036318">
    <property type="entry name" value="FAD-bd_PCMH-like_sf"/>
</dbReference>
<evidence type="ECO:0000256" key="3">
    <source>
        <dbReference type="ARBA" id="ARBA00022475"/>
    </source>
</evidence>
<keyword evidence="6 9" id="KW-1133">Transmembrane helix</keyword>
<sequence length="426" mass="47733">MDDISLGMLFGILAFLIVLSAFFSGSETGLMTLNRYRLRHLVRARHRGAVRAQKLLERPDRLIGLILLGNNFVNILASTLTAVIAFRIAGEAGLVIGAALLTLVILIFAEVTPKTLAALHPERVAFPAAFIYGPLLWLLYPFVWAVNIIANSMLRTIGVRPERSATNSLSQEELRTVVLEAGAMIPKRHQDMLLNIIDLEKVTVEDIMVPRKEVNGIDLDEEWSTIMRQIISSQYTRLPVYRGNIDNVIGFIHLRKILPLLKLDELDKEALEKSIREPLFIPENTPLNRQLLNFQRERRRVGLVVDEYGDIQGLVTLEDILEEVVGEFTTDPSTSSKDIMLQEDGSYLVNGTATIRELNRMLHTELPTDGPKTLNGVVLEYLEHIPEPGTSLLLSGYPVDIVQTQGTLVKTLRIHTNKRQPVADEA</sequence>
<dbReference type="Gene3D" id="3.10.580.10">
    <property type="entry name" value="CBS-domain"/>
    <property type="match status" value="1"/>
</dbReference>
<evidence type="ECO:0000256" key="1">
    <source>
        <dbReference type="ARBA" id="ARBA00004651"/>
    </source>
</evidence>
<evidence type="ECO:0000256" key="4">
    <source>
        <dbReference type="ARBA" id="ARBA00022692"/>
    </source>
</evidence>
<evidence type="ECO:0000256" key="8">
    <source>
        <dbReference type="ARBA" id="ARBA00023136"/>
    </source>
</evidence>
<comment type="subcellular location">
    <subcellularLocation>
        <location evidence="1">Cell membrane</location>
        <topology evidence="1">Multi-pass membrane protein</topology>
    </subcellularLocation>
</comment>
<name>A0A3B0Z566_9ZZZZ</name>
<dbReference type="Gene3D" id="3.30.465.10">
    <property type="match status" value="1"/>
</dbReference>
<evidence type="ECO:0000256" key="9">
    <source>
        <dbReference type="SAM" id="Phobius"/>
    </source>
</evidence>
<dbReference type="EMBL" id="UOFN01000051">
    <property type="protein sequence ID" value="VAW75836.1"/>
    <property type="molecule type" value="Genomic_DNA"/>
</dbReference>
<feature type="transmembrane region" description="Helical" evidence="9">
    <location>
        <begin position="6"/>
        <end position="25"/>
    </location>
</feature>
<evidence type="ECO:0000259" key="11">
    <source>
        <dbReference type="PROSITE" id="PS51846"/>
    </source>
</evidence>
<keyword evidence="4 9" id="KW-0812">Transmembrane</keyword>
<feature type="domain" description="CBS" evidence="10">
    <location>
        <begin position="274"/>
        <end position="330"/>
    </location>
</feature>
<feature type="transmembrane region" description="Helical" evidence="9">
    <location>
        <begin position="62"/>
        <end position="86"/>
    </location>
</feature>
<evidence type="ECO:0000256" key="2">
    <source>
        <dbReference type="ARBA" id="ARBA00006337"/>
    </source>
</evidence>
<evidence type="ECO:0000259" key="10">
    <source>
        <dbReference type="PROSITE" id="PS51371"/>
    </source>
</evidence>
<dbReference type="PROSITE" id="PS51371">
    <property type="entry name" value="CBS"/>
    <property type="match status" value="1"/>
</dbReference>
<dbReference type="SMART" id="SM01091">
    <property type="entry name" value="CorC_HlyC"/>
    <property type="match status" value="1"/>
</dbReference>
<dbReference type="NCBIfam" id="NF008604">
    <property type="entry name" value="PRK11573.1"/>
    <property type="match status" value="1"/>
</dbReference>
<dbReference type="SUPFAM" id="SSF54631">
    <property type="entry name" value="CBS-domain pair"/>
    <property type="match status" value="1"/>
</dbReference>
<dbReference type="PANTHER" id="PTHR22777:SF32">
    <property type="entry name" value="UPF0053 INNER MEMBRANE PROTEIN YFJD"/>
    <property type="match status" value="1"/>
</dbReference>
<dbReference type="AlphaFoldDB" id="A0A3B0Z566"/>
<feature type="transmembrane region" description="Helical" evidence="9">
    <location>
        <begin position="124"/>
        <end position="146"/>
    </location>
</feature>
<keyword evidence="5" id="KW-0677">Repeat</keyword>
<evidence type="ECO:0000256" key="7">
    <source>
        <dbReference type="ARBA" id="ARBA00023122"/>
    </source>
</evidence>
<keyword evidence="8 9" id="KW-0472">Membrane</keyword>
<dbReference type="CDD" id="cd04590">
    <property type="entry name" value="CBS_pair_CorC_HlyC_assoc"/>
    <property type="match status" value="1"/>
</dbReference>
<proteinExistence type="inferred from homology"/>
<dbReference type="GO" id="GO:0005886">
    <property type="term" value="C:plasma membrane"/>
    <property type="evidence" value="ECO:0007669"/>
    <property type="project" value="UniProtKB-SubCell"/>
</dbReference>
<comment type="similarity">
    <text evidence="2">Belongs to the UPF0053 family.</text>
</comment>
<dbReference type="InterPro" id="IPR046342">
    <property type="entry name" value="CBS_dom_sf"/>
</dbReference>
<evidence type="ECO:0000256" key="6">
    <source>
        <dbReference type="ARBA" id="ARBA00022989"/>
    </source>
</evidence>
<dbReference type="Pfam" id="PF01595">
    <property type="entry name" value="CNNM"/>
    <property type="match status" value="1"/>
</dbReference>
<dbReference type="GO" id="GO:0050660">
    <property type="term" value="F:flavin adenine dinucleotide binding"/>
    <property type="evidence" value="ECO:0007669"/>
    <property type="project" value="InterPro"/>
</dbReference>
<evidence type="ECO:0000256" key="5">
    <source>
        <dbReference type="ARBA" id="ARBA00022737"/>
    </source>
</evidence>
<gene>
    <name evidence="12" type="ORF">MNBD_GAMMA15-2518</name>
</gene>
<dbReference type="PROSITE" id="PS51846">
    <property type="entry name" value="CNNM"/>
    <property type="match status" value="1"/>
</dbReference>
<keyword evidence="3" id="KW-1003">Cell membrane</keyword>
<dbReference type="Pfam" id="PF03471">
    <property type="entry name" value="CorC_HlyC"/>
    <property type="match status" value="1"/>
</dbReference>
<dbReference type="PANTHER" id="PTHR22777">
    <property type="entry name" value="HEMOLYSIN-RELATED"/>
    <property type="match status" value="1"/>
</dbReference>